<reference evidence="6 7" key="1">
    <citation type="journal article" date="2023" name="Hortic Res">
        <title>The complete reference genome for grapevine (Vitis vinifera L.) genetics and breeding.</title>
        <authorList>
            <person name="Shi X."/>
            <person name="Cao S."/>
            <person name="Wang X."/>
            <person name="Huang S."/>
            <person name="Wang Y."/>
            <person name="Liu Z."/>
            <person name="Liu W."/>
            <person name="Leng X."/>
            <person name="Peng Y."/>
            <person name="Wang N."/>
            <person name="Wang Y."/>
            <person name="Ma Z."/>
            <person name="Xu X."/>
            <person name="Zhang F."/>
            <person name="Xue H."/>
            <person name="Zhong H."/>
            <person name="Wang Y."/>
            <person name="Zhang K."/>
            <person name="Velt A."/>
            <person name="Avia K."/>
            <person name="Holtgrawe D."/>
            <person name="Grimplet J."/>
            <person name="Matus J.T."/>
            <person name="Ware D."/>
            <person name="Wu X."/>
            <person name="Wang H."/>
            <person name="Liu C."/>
            <person name="Fang Y."/>
            <person name="Rustenholz C."/>
            <person name="Cheng Z."/>
            <person name="Xiao H."/>
            <person name="Zhou Y."/>
        </authorList>
    </citation>
    <scope>NUCLEOTIDE SEQUENCE [LARGE SCALE GENOMIC DNA]</scope>
    <source>
        <strain evidence="7">cv. Pinot noir / PN40024</strain>
        <tissue evidence="6">Leaf</tissue>
    </source>
</reference>
<dbReference type="EMBL" id="CP126665">
    <property type="protein sequence ID" value="WKA09707.1"/>
    <property type="molecule type" value="Genomic_DNA"/>
</dbReference>
<evidence type="ECO:0000256" key="2">
    <source>
        <dbReference type="ARBA" id="ARBA00022884"/>
    </source>
</evidence>
<keyword evidence="1" id="KW-0677">Repeat</keyword>
<dbReference type="Proteomes" id="UP001227230">
    <property type="component" value="Chromosome 18"/>
</dbReference>
<accession>A0ABY9DRM2</accession>
<dbReference type="InterPro" id="IPR044450">
    <property type="entry name" value="AtDRB-like_DSRM_1"/>
</dbReference>
<dbReference type="PANTHER" id="PTHR11207">
    <property type="entry name" value="RIBONUCLEASE III"/>
    <property type="match status" value="1"/>
</dbReference>
<keyword evidence="2 3" id="KW-0694">RNA-binding</keyword>
<protein>
    <recommendedName>
        <fullName evidence="5">DRBM domain-containing protein</fullName>
    </recommendedName>
</protein>
<evidence type="ECO:0000256" key="3">
    <source>
        <dbReference type="PROSITE-ProRule" id="PRU00266"/>
    </source>
</evidence>
<dbReference type="Pfam" id="PF00035">
    <property type="entry name" value="dsrm"/>
    <property type="match status" value="2"/>
</dbReference>
<gene>
    <name evidence="6" type="ORF">VitviT2T_027330</name>
</gene>
<evidence type="ECO:0000256" key="4">
    <source>
        <dbReference type="SAM" id="MobiDB-lite"/>
    </source>
</evidence>
<name>A0ABY9DRM2_VITVI</name>
<sequence length="400" mass="42542">MSSNDGFAGVSNCYVFKSRLQEYAQKVGLPTPLYDTIKEGPPHVPSFKSTVIVNDVRYDSLPGFSNRKAAEQSAAEVALVELAKSGNMKECISQPVHETGLCKNLLQEYAQKMNYAIPMYVCQKDESPGRAASFSCTVEIGGIRYIGAAARTKKEAEIKAARTALLAIRANTDGVGEKSIGNTQLTVIPGKKKGPESGNPDEPAKALKPKKARFKTKGLRKKFPGNKVGNDQVEDTRGMEVDIDNQVGSELLQTDASMVQVAESGLLSMESKENFEEEKSIVNQNGGDKTVAEGDPIPDIIGNCQNGQATASDIKKTDHKAPPELGISSMSPAEVLVSVAMEVNNVSEAGLVDSAIMNSSNEDQTEAASAAKDFKQMGANEDDFKSNGASALGIVASNLG</sequence>
<evidence type="ECO:0000256" key="1">
    <source>
        <dbReference type="ARBA" id="ARBA00022737"/>
    </source>
</evidence>
<dbReference type="Gene3D" id="3.30.160.20">
    <property type="match status" value="2"/>
</dbReference>
<proteinExistence type="predicted"/>
<organism evidence="6 7">
    <name type="scientific">Vitis vinifera</name>
    <name type="common">Grape</name>
    <dbReference type="NCBI Taxonomy" id="29760"/>
    <lineage>
        <taxon>Eukaryota</taxon>
        <taxon>Viridiplantae</taxon>
        <taxon>Streptophyta</taxon>
        <taxon>Embryophyta</taxon>
        <taxon>Tracheophyta</taxon>
        <taxon>Spermatophyta</taxon>
        <taxon>Magnoliopsida</taxon>
        <taxon>eudicotyledons</taxon>
        <taxon>Gunneridae</taxon>
        <taxon>Pentapetalae</taxon>
        <taxon>rosids</taxon>
        <taxon>Vitales</taxon>
        <taxon>Vitaceae</taxon>
        <taxon>Viteae</taxon>
        <taxon>Vitis</taxon>
    </lineage>
</organism>
<dbReference type="PROSITE" id="PS50137">
    <property type="entry name" value="DS_RBD"/>
    <property type="match status" value="2"/>
</dbReference>
<evidence type="ECO:0000259" key="5">
    <source>
        <dbReference type="PROSITE" id="PS50137"/>
    </source>
</evidence>
<evidence type="ECO:0000313" key="7">
    <source>
        <dbReference type="Proteomes" id="UP001227230"/>
    </source>
</evidence>
<feature type="region of interest" description="Disordered" evidence="4">
    <location>
        <begin position="186"/>
        <end position="209"/>
    </location>
</feature>
<feature type="domain" description="DRBM" evidence="5">
    <location>
        <begin position="101"/>
        <end position="170"/>
    </location>
</feature>
<dbReference type="InterPro" id="IPR014720">
    <property type="entry name" value="dsRBD_dom"/>
</dbReference>
<feature type="domain" description="DRBM" evidence="5">
    <location>
        <begin position="15"/>
        <end position="84"/>
    </location>
</feature>
<dbReference type="CDD" id="cd19907">
    <property type="entry name" value="DSRM_AtDRB-like_rpt1"/>
    <property type="match status" value="1"/>
</dbReference>
<dbReference type="SMART" id="SM00358">
    <property type="entry name" value="DSRM"/>
    <property type="match status" value="2"/>
</dbReference>
<dbReference type="PANTHER" id="PTHR11207:SF1">
    <property type="entry name" value="DOUBLE-STRANDED RNA-BINDING PROTEIN 1"/>
    <property type="match status" value="1"/>
</dbReference>
<keyword evidence="7" id="KW-1185">Reference proteome</keyword>
<dbReference type="SUPFAM" id="SSF54768">
    <property type="entry name" value="dsRNA-binding domain-like"/>
    <property type="match status" value="2"/>
</dbReference>
<evidence type="ECO:0000313" key="6">
    <source>
        <dbReference type="EMBL" id="WKA09707.1"/>
    </source>
</evidence>